<dbReference type="InterPro" id="IPR023562">
    <property type="entry name" value="ClpP/TepA"/>
</dbReference>
<dbReference type="SUPFAM" id="SSF52096">
    <property type="entry name" value="ClpP/crotonase"/>
    <property type="match status" value="1"/>
</dbReference>
<dbReference type="GO" id="GO:0009368">
    <property type="term" value="C:endopeptidase Clp complex"/>
    <property type="evidence" value="ECO:0007669"/>
    <property type="project" value="TreeGrafter"/>
</dbReference>
<dbReference type="Pfam" id="PF00574">
    <property type="entry name" value="CLP_protease"/>
    <property type="match status" value="1"/>
</dbReference>
<dbReference type="AlphaFoldDB" id="A0A5N5LFM6"/>
<comment type="catalytic activity">
    <reaction evidence="5 6">
        <text>Hydrolysis of proteins to small peptides in the presence of ATP and magnesium. alpha-casein is the usual test substrate. In the absence of ATP, only oligopeptides shorter than five residues are hydrolyzed (such as succinyl-Leu-Tyr-|-NHMec, and Leu-Tyr-Leu-|-Tyr-Trp, in which cleavage of the -Tyr-|-Leu- and -Tyr-|-Trp bonds also occurs).</text>
        <dbReference type="EC" id="3.4.21.92"/>
    </reaction>
</comment>
<dbReference type="Proteomes" id="UP000326939">
    <property type="component" value="Chromosome 9"/>
</dbReference>
<evidence type="ECO:0000313" key="9">
    <source>
        <dbReference type="Proteomes" id="UP000326939"/>
    </source>
</evidence>
<evidence type="ECO:0000256" key="6">
    <source>
        <dbReference type="PROSITE-ProRule" id="PRU10086"/>
    </source>
</evidence>
<feature type="active site" evidence="6">
    <location>
        <position position="185"/>
    </location>
</feature>
<evidence type="ECO:0000256" key="5">
    <source>
        <dbReference type="ARBA" id="ARBA00034021"/>
    </source>
</evidence>
<keyword evidence="9" id="KW-1185">Reference proteome</keyword>
<dbReference type="CDD" id="cd07017">
    <property type="entry name" value="S14_ClpP_2"/>
    <property type="match status" value="1"/>
</dbReference>
<dbReference type="PANTHER" id="PTHR10381:SF8">
    <property type="entry name" value="ATP-DEPENDENT CLP PROTEASE PROTEOLYTIC SUBUNIT 6, CHLOROPLASTIC"/>
    <property type="match status" value="1"/>
</dbReference>
<evidence type="ECO:0000313" key="8">
    <source>
        <dbReference type="EMBL" id="KAB5541422.1"/>
    </source>
</evidence>
<dbReference type="GO" id="GO:0006515">
    <property type="term" value="P:protein quality control for misfolded or incompletely synthesized proteins"/>
    <property type="evidence" value="ECO:0007669"/>
    <property type="project" value="TreeGrafter"/>
</dbReference>
<dbReference type="GO" id="GO:0009532">
    <property type="term" value="C:plastid stroma"/>
    <property type="evidence" value="ECO:0007669"/>
    <property type="project" value="UniProtKB-ARBA"/>
</dbReference>
<keyword evidence="4" id="KW-0720">Serine protease</keyword>
<dbReference type="PANTHER" id="PTHR10381">
    <property type="entry name" value="ATP-DEPENDENT CLP PROTEASE PROTEOLYTIC SUBUNIT"/>
    <property type="match status" value="1"/>
</dbReference>
<dbReference type="InterPro" id="IPR029045">
    <property type="entry name" value="ClpP/crotonase-like_dom_sf"/>
</dbReference>
<accession>A0A5N5LFM6</accession>
<gene>
    <name evidence="8" type="ORF">DKX38_014396</name>
</gene>
<organism evidence="8 9">
    <name type="scientific">Salix brachista</name>
    <dbReference type="NCBI Taxonomy" id="2182728"/>
    <lineage>
        <taxon>Eukaryota</taxon>
        <taxon>Viridiplantae</taxon>
        <taxon>Streptophyta</taxon>
        <taxon>Embryophyta</taxon>
        <taxon>Tracheophyta</taxon>
        <taxon>Spermatophyta</taxon>
        <taxon>Magnoliopsida</taxon>
        <taxon>eudicotyledons</taxon>
        <taxon>Gunneridae</taxon>
        <taxon>Pentapetalae</taxon>
        <taxon>rosids</taxon>
        <taxon>fabids</taxon>
        <taxon>Malpighiales</taxon>
        <taxon>Salicaceae</taxon>
        <taxon>Saliceae</taxon>
        <taxon>Salix</taxon>
    </lineage>
</organism>
<evidence type="ECO:0000256" key="3">
    <source>
        <dbReference type="ARBA" id="ARBA00022801"/>
    </source>
</evidence>
<evidence type="ECO:0000256" key="4">
    <source>
        <dbReference type="ARBA" id="ARBA00022825"/>
    </source>
</evidence>
<protein>
    <recommendedName>
        <fullName evidence="7">ATP-dependent Clp protease proteolytic subunit</fullName>
    </recommendedName>
</protein>
<keyword evidence="3" id="KW-0378">Hydrolase</keyword>
<evidence type="ECO:0000256" key="7">
    <source>
        <dbReference type="RuleBase" id="RU003567"/>
    </source>
</evidence>
<keyword evidence="2" id="KW-0645">Protease</keyword>
<dbReference type="GO" id="GO:0051117">
    <property type="term" value="F:ATPase binding"/>
    <property type="evidence" value="ECO:0007669"/>
    <property type="project" value="TreeGrafter"/>
</dbReference>
<comment type="caution">
    <text evidence="8">The sequence shown here is derived from an EMBL/GenBank/DDBJ whole genome shotgun (WGS) entry which is preliminary data.</text>
</comment>
<dbReference type="PROSITE" id="PS00382">
    <property type="entry name" value="CLP_PROTEASE_HIS"/>
    <property type="match status" value="1"/>
</dbReference>
<dbReference type="EMBL" id="VDCV01000009">
    <property type="protein sequence ID" value="KAB5541422.1"/>
    <property type="molecule type" value="Genomic_DNA"/>
</dbReference>
<evidence type="ECO:0000256" key="2">
    <source>
        <dbReference type="ARBA" id="ARBA00022670"/>
    </source>
</evidence>
<dbReference type="Gene3D" id="3.90.226.10">
    <property type="entry name" value="2-enoyl-CoA Hydratase, Chain A, domain 1"/>
    <property type="match status" value="1"/>
</dbReference>
<proteinExistence type="inferred from homology"/>
<reference evidence="9" key="1">
    <citation type="journal article" date="2019" name="Gigascience">
        <title>De novo genome assembly of the endangered Acer yangbiense, a plant species with extremely small populations endemic to Yunnan Province, China.</title>
        <authorList>
            <person name="Yang J."/>
            <person name="Wariss H.M."/>
            <person name="Tao L."/>
            <person name="Zhang R."/>
            <person name="Yun Q."/>
            <person name="Hollingsworth P."/>
            <person name="Dao Z."/>
            <person name="Luo G."/>
            <person name="Guo H."/>
            <person name="Ma Y."/>
            <person name="Sun W."/>
        </authorList>
    </citation>
    <scope>NUCLEOTIDE SEQUENCE [LARGE SCALE GENOMIC DNA]</scope>
    <source>
        <strain evidence="9">cv. br00</strain>
    </source>
</reference>
<dbReference type="GO" id="GO:0004252">
    <property type="term" value="F:serine-type endopeptidase activity"/>
    <property type="evidence" value="ECO:0007669"/>
    <property type="project" value="UniProtKB-EC"/>
</dbReference>
<dbReference type="InterPro" id="IPR001907">
    <property type="entry name" value="ClpP"/>
</dbReference>
<name>A0A5N5LFM6_9ROSI</name>
<evidence type="ECO:0000256" key="1">
    <source>
        <dbReference type="ARBA" id="ARBA00007039"/>
    </source>
</evidence>
<comment type="similarity">
    <text evidence="1 7">Belongs to the peptidase S14 family.</text>
</comment>
<dbReference type="PRINTS" id="PR00127">
    <property type="entry name" value="CLPPROTEASEP"/>
</dbReference>
<dbReference type="InterPro" id="IPR033135">
    <property type="entry name" value="ClpP_His_AS"/>
</dbReference>
<dbReference type="GO" id="GO:0004176">
    <property type="term" value="F:ATP-dependent peptidase activity"/>
    <property type="evidence" value="ECO:0007669"/>
    <property type="project" value="InterPro"/>
</dbReference>
<sequence length="468" mass="52739">MIGASAISASAAYFSISSRTKLPSLNLFFHRPYSDSSTSGLSLRIDERGSLDAKQSYVTVKAKGGNPPIMPAVMTPGGPLDLSSVLFRNRIIFIGQPINSQVAQRVISQLVTLATIDEKTDILMYLNCPGGSTYSVLAIYDCMSWIKPKVGTVCFGVAASQGALLLAGGEKGMRYAMPNARIMIHQPQGGCGVRINFLISLMLFRIVYLNYEVKLFIPEVSVVMFNSPFPYSMLARELFMHGHVEDVRRQVNEAVQARHVKLETKSFLVQFRAEHCTAVFLKLKFRLKKLDLFCKHDISGKIDQMYAVFTGQPLEKVQQYTERDRFLSTSEVRGSFFPFDVKWSFSDISARLWSLGSLMASWKQNIKLGSLRFIIECGVEVGYIFDVKMSCLRFFLAFVIQRYQGGIVNFNAKCARILILRTRMVQVLCTTKASQHSSEDNMKLINIPLSDCRSSRLMFLFKNEIRQI</sequence>